<dbReference type="AlphaFoldDB" id="A0A918F798"/>
<evidence type="ECO:0000256" key="2">
    <source>
        <dbReference type="ARBA" id="ARBA00022741"/>
    </source>
</evidence>
<dbReference type="Proteomes" id="UP000603865">
    <property type="component" value="Unassembled WGS sequence"/>
</dbReference>
<dbReference type="InterPro" id="IPR003593">
    <property type="entry name" value="AAA+_ATPase"/>
</dbReference>
<keyword evidence="3 5" id="KW-0067">ATP-binding</keyword>
<dbReference type="RefSeq" id="WP_189089874.1">
    <property type="nucleotide sequence ID" value="NZ_BMQL01000009.1"/>
</dbReference>
<dbReference type="InterPro" id="IPR013611">
    <property type="entry name" value="Transp-assoc_OB_typ2"/>
</dbReference>
<dbReference type="FunFam" id="3.40.50.300:FF:000425">
    <property type="entry name" value="Probable ABC transporter, ATP-binding subunit"/>
    <property type="match status" value="1"/>
</dbReference>
<dbReference type="SUPFAM" id="SSF52540">
    <property type="entry name" value="P-loop containing nucleoside triphosphate hydrolases"/>
    <property type="match status" value="1"/>
</dbReference>
<feature type="domain" description="ABC transporter" evidence="4">
    <location>
        <begin position="4"/>
        <end position="234"/>
    </location>
</feature>
<evidence type="ECO:0000313" key="6">
    <source>
        <dbReference type="Proteomes" id="UP000603865"/>
    </source>
</evidence>
<dbReference type="GO" id="GO:0016887">
    <property type="term" value="F:ATP hydrolysis activity"/>
    <property type="evidence" value="ECO:0007669"/>
    <property type="project" value="InterPro"/>
</dbReference>
<dbReference type="InterPro" id="IPR008995">
    <property type="entry name" value="Mo/tungstate-bd_C_term_dom"/>
</dbReference>
<dbReference type="InterPro" id="IPR017871">
    <property type="entry name" value="ABC_transporter-like_CS"/>
</dbReference>
<dbReference type="EMBL" id="BMQL01000009">
    <property type="protein sequence ID" value="GGR07160.1"/>
    <property type="molecule type" value="Genomic_DNA"/>
</dbReference>
<dbReference type="PROSITE" id="PS50893">
    <property type="entry name" value="ABC_TRANSPORTER_2"/>
    <property type="match status" value="1"/>
</dbReference>
<gene>
    <name evidence="5" type="ORF">GCM10008957_19750</name>
</gene>
<proteinExistence type="predicted"/>
<keyword evidence="6" id="KW-1185">Reference proteome</keyword>
<evidence type="ECO:0000256" key="1">
    <source>
        <dbReference type="ARBA" id="ARBA00022448"/>
    </source>
</evidence>
<dbReference type="SMART" id="SM00382">
    <property type="entry name" value="AAA"/>
    <property type="match status" value="1"/>
</dbReference>
<keyword evidence="1" id="KW-0813">Transport</keyword>
<dbReference type="GO" id="GO:0005524">
    <property type="term" value="F:ATP binding"/>
    <property type="evidence" value="ECO:0007669"/>
    <property type="project" value="UniProtKB-KW"/>
</dbReference>
<dbReference type="PROSITE" id="PS00211">
    <property type="entry name" value="ABC_TRANSPORTER_1"/>
    <property type="match status" value="1"/>
</dbReference>
<name>A0A918F798_9DEIO</name>
<reference evidence="5" key="2">
    <citation type="submission" date="2020-09" db="EMBL/GenBank/DDBJ databases">
        <authorList>
            <person name="Sun Q."/>
            <person name="Ohkuma M."/>
        </authorList>
    </citation>
    <scope>NUCLEOTIDE SEQUENCE</scope>
    <source>
        <strain evidence="5">JCM 31311</strain>
    </source>
</reference>
<evidence type="ECO:0000259" key="4">
    <source>
        <dbReference type="PROSITE" id="PS50893"/>
    </source>
</evidence>
<dbReference type="GO" id="GO:0043190">
    <property type="term" value="C:ATP-binding cassette (ABC) transporter complex"/>
    <property type="evidence" value="ECO:0007669"/>
    <property type="project" value="InterPro"/>
</dbReference>
<dbReference type="SUPFAM" id="SSF50331">
    <property type="entry name" value="MOP-like"/>
    <property type="match status" value="1"/>
</dbReference>
<keyword evidence="2" id="KW-0547">Nucleotide-binding</keyword>
<protein>
    <submittedName>
        <fullName evidence="5">ABC transporter ATP-binding protein</fullName>
    </submittedName>
</protein>
<dbReference type="Pfam" id="PF00005">
    <property type="entry name" value="ABC_tran"/>
    <property type="match status" value="1"/>
</dbReference>
<evidence type="ECO:0000313" key="5">
    <source>
        <dbReference type="EMBL" id="GGR07160.1"/>
    </source>
</evidence>
<dbReference type="GO" id="GO:0022857">
    <property type="term" value="F:transmembrane transporter activity"/>
    <property type="evidence" value="ECO:0007669"/>
    <property type="project" value="InterPro"/>
</dbReference>
<comment type="caution">
    <text evidence="5">The sequence shown here is derived from an EMBL/GenBank/DDBJ whole genome shotgun (WGS) entry which is preliminary data.</text>
</comment>
<sequence>MSYLTAENISKTYGTSTALSPLNLSLEKGELVTLLGPSGCGKTTLLRIVAGFAVPTTGRVLLGGNDLTPLPAARRQMGMVFQAYSLFPNMTAQDNVKFGLKVRGVSAAETEKRLKTLFELIGLSDMRQRFPNQLSGGQQQRVALARALAIEPQVLLLDEPLSALDAQVRLNLRDEIRRVQRETGTTTLFVTHDQEEALAISDRVVVMEKGKIAQLGTPEDIYRRPASPFVAEFVGTANRLDAAVLDQERGLIEVAGWMGAPIAVDAARAFRKGQRLRLYLRPEELQLSASSGSGDLTARVSDKRFLGSITRLSLMVGTNTVVADLQGNEASAFPVGAPVNVTLSPLAAHVLSAE</sequence>
<dbReference type="PANTHER" id="PTHR42781:SF4">
    <property type="entry name" value="SPERMIDINE_PUTRESCINE IMPORT ATP-BINDING PROTEIN POTA"/>
    <property type="match status" value="1"/>
</dbReference>
<organism evidence="5 6">
    <name type="scientific">Deinococcus ruber</name>
    <dbReference type="NCBI Taxonomy" id="1848197"/>
    <lineage>
        <taxon>Bacteria</taxon>
        <taxon>Thermotogati</taxon>
        <taxon>Deinococcota</taxon>
        <taxon>Deinococci</taxon>
        <taxon>Deinococcales</taxon>
        <taxon>Deinococcaceae</taxon>
        <taxon>Deinococcus</taxon>
    </lineage>
</organism>
<accession>A0A918F798</accession>
<dbReference type="InterPro" id="IPR003439">
    <property type="entry name" value="ABC_transporter-like_ATP-bd"/>
</dbReference>
<dbReference type="Pfam" id="PF08402">
    <property type="entry name" value="TOBE_2"/>
    <property type="match status" value="1"/>
</dbReference>
<evidence type="ECO:0000256" key="3">
    <source>
        <dbReference type="ARBA" id="ARBA00022840"/>
    </source>
</evidence>
<dbReference type="Gene3D" id="2.40.50.100">
    <property type="match status" value="1"/>
</dbReference>
<dbReference type="InterPro" id="IPR050093">
    <property type="entry name" value="ABC_SmlMolc_Importer"/>
</dbReference>
<dbReference type="Gene3D" id="3.40.50.300">
    <property type="entry name" value="P-loop containing nucleotide triphosphate hydrolases"/>
    <property type="match status" value="1"/>
</dbReference>
<reference evidence="5" key="1">
    <citation type="journal article" date="2014" name="Int. J. Syst. Evol. Microbiol.">
        <title>Complete genome sequence of Corynebacterium casei LMG S-19264T (=DSM 44701T), isolated from a smear-ripened cheese.</title>
        <authorList>
            <consortium name="US DOE Joint Genome Institute (JGI-PGF)"/>
            <person name="Walter F."/>
            <person name="Albersmeier A."/>
            <person name="Kalinowski J."/>
            <person name="Ruckert C."/>
        </authorList>
    </citation>
    <scope>NUCLEOTIDE SEQUENCE</scope>
    <source>
        <strain evidence="5">JCM 31311</strain>
    </source>
</reference>
<dbReference type="InterPro" id="IPR027417">
    <property type="entry name" value="P-loop_NTPase"/>
</dbReference>
<dbReference type="PANTHER" id="PTHR42781">
    <property type="entry name" value="SPERMIDINE/PUTRESCINE IMPORT ATP-BINDING PROTEIN POTA"/>
    <property type="match status" value="1"/>
</dbReference>
<dbReference type="GO" id="GO:0015697">
    <property type="term" value="P:quaternary ammonium group transport"/>
    <property type="evidence" value="ECO:0007669"/>
    <property type="project" value="UniProtKB-ARBA"/>
</dbReference>